<accession>A0ABS8SYZ6</accession>
<keyword evidence="2" id="KW-1185">Reference proteome</keyword>
<protein>
    <submittedName>
        <fullName evidence="1">Uncharacterized protein</fullName>
    </submittedName>
</protein>
<organism evidence="1 2">
    <name type="scientific">Datura stramonium</name>
    <name type="common">Jimsonweed</name>
    <name type="synonym">Common thornapple</name>
    <dbReference type="NCBI Taxonomy" id="4076"/>
    <lineage>
        <taxon>Eukaryota</taxon>
        <taxon>Viridiplantae</taxon>
        <taxon>Streptophyta</taxon>
        <taxon>Embryophyta</taxon>
        <taxon>Tracheophyta</taxon>
        <taxon>Spermatophyta</taxon>
        <taxon>Magnoliopsida</taxon>
        <taxon>eudicotyledons</taxon>
        <taxon>Gunneridae</taxon>
        <taxon>Pentapetalae</taxon>
        <taxon>asterids</taxon>
        <taxon>lamiids</taxon>
        <taxon>Solanales</taxon>
        <taxon>Solanaceae</taxon>
        <taxon>Solanoideae</taxon>
        <taxon>Datureae</taxon>
        <taxon>Datura</taxon>
    </lineage>
</organism>
<evidence type="ECO:0000313" key="2">
    <source>
        <dbReference type="Proteomes" id="UP000823775"/>
    </source>
</evidence>
<comment type="caution">
    <text evidence="1">The sequence shown here is derived from an EMBL/GenBank/DDBJ whole genome shotgun (WGS) entry which is preliminary data.</text>
</comment>
<gene>
    <name evidence="1" type="ORF">HAX54_052451</name>
</gene>
<evidence type="ECO:0000313" key="1">
    <source>
        <dbReference type="EMBL" id="MCD7464285.1"/>
    </source>
</evidence>
<name>A0ABS8SYZ6_DATST</name>
<dbReference type="EMBL" id="JACEIK010000952">
    <property type="protein sequence ID" value="MCD7464285.1"/>
    <property type="molecule type" value="Genomic_DNA"/>
</dbReference>
<dbReference type="Proteomes" id="UP000823775">
    <property type="component" value="Unassembled WGS sequence"/>
</dbReference>
<reference evidence="1 2" key="1">
    <citation type="journal article" date="2021" name="BMC Genomics">
        <title>Datura genome reveals duplications of psychoactive alkaloid biosynthetic genes and high mutation rate following tissue culture.</title>
        <authorList>
            <person name="Rajewski A."/>
            <person name="Carter-House D."/>
            <person name="Stajich J."/>
            <person name="Litt A."/>
        </authorList>
    </citation>
    <scope>NUCLEOTIDE SEQUENCE [LARGE SCALE GENOMIC DNA]</scope>
    <source>
        <strain evidence="1">AR-01</strain>
    </source>
</reference>
<feature type="non-terminal residue" evidence="1">
    <location>
        <position position="1"/>
    </location>
</feature>
<sequence length="76" mass="8227">KLKKPRVSLMPLRQSCSASSLSTCKSLPNLPCKLTGRRPCCEPITAILVLRPARLYVNLLAPCAWPCANPVAASHN</sequence>
<proteinExistence type="predicted"/>